<dbReference type="HOGENOM" id="CLU_2672489_0_0_1"/>
<accession>A0A075AVS2</accession>
<name>A0A075AVS2_ROZAC</name>
<dbReference type="AlphaFoldDB" id="A0A075AVS2"/>
<organism evidence="1 2">
    <name type="scientific">Rozella allomycis (strain CSF55)</name>
    <dbReference type="NCBI Taxonomy" id="988480"/>
    <lineage>
        <taxon>Eukaryota</taxon>
        <taxon>Fungi</taxon>
        <taxon>Fungi incertae sedis</taxon>
        <taxon>Cryptomycota</taxon>
        <taxon>Cryptomycota incertae sedis</taxon>
        <taxon>Rozella</taxon>
    </lineage>
</organism>
<dbReference type="Proteomes" id="UP000030755">
    <property type="component" value="Unassembled WGS sequence"/>
</dbReference>
<evidence type="ECO:0000313" key="2">
    <source>
        <dbReference type="Proteomes" id="UP000030755"/>
    </source>
</evidence>
<dbReference type="EMBL" id="KE561112">
    <property type="protein sequence ID" value="EPZ32817.1"/>
    <property type="molecule type" value="Genomic_DNA"/>
</dbReference>
<sequence length="75" mass="8571">MFSRLGILRVIDAGRCGIPLYPSKTASTIGRAVMLKSIKHTYIRKSSRQGHKFFLMCIDMLILNVDDKCDFCEIF</sequence>
<keyword evidence="2" id="KW-1185">Reference proteome</keyword>
<reference evidence="1 2" key="1">
    <citation type="journal article" date="2013" name="Curr. Biol.">
        <title>Shared signatures of parasitism and phylogenomics unite Cryptomycota and microsporidia.</title>
        <authorList>
            <person name="James T.Y."/>
            <person name="Pelin A."/>
            <person name="Bonen L."/>
            <person name="Ahrendt S."/>
            <person name="Sain D."/>
            <person name="Corradi N."/>
            <person name="Stajich J.E."/>
        </authorList>
    </citation>
    <scope>NUCLEOTIDE SEQUENCE [LARGE SCALE GENOMIC DNA]</scope>
    <source>
        <strain evidence="1 2">CSF55</strain>
    </source>
</reference>
<gene>
    <name evidence="1" type="ORF">O9G_005418</name>
</gene>
<protein>
    <submittedName>
        <fullName evidence="1">Uncharacterized protein</fullName>
    </submittedName>
</protein>
<proteinExistence type="predicted"/>
<evidence type="ECO:0000313" key="1">
    <source>
        <dbReference type="EMBL" id="EPZ32817.1"/>
    </source>
</evidence>